<reference evidence="1 2" key="1">
    <citation type="submission" date="2016-10" db="EMBL/GenBank/DDBJ databases">
        <authorList>
            <person name="de Groot N.N."/>
        </authorList>
    </citation>
    <scope>NUCLEOTIDE SEQUENCE [LARGE SCALE GENOMIC DNA]</scope>
    <source>
        <strain evidence="1 2">DSM 44945</strain>
    </source>
</reference>
<name>A0A1I2KLB1_9BACL</name>
<protein>
    <submittedName>
        <fullName evidence="1">Uncharacterized protein</fullName>
    </submittedName>
</protein>
<gene>
    <name evidence="1" type="ORF">SAMN04488025_10284</name>
</gene>
<organism evidence="1 2">
    <name type="scientific">Planifilum fulgidum</name>
    <dbReference type="NCBI Taxonomy" id="201973"/>
    <lineage>
        <taxon>Bacteria</taxon>
        <taxon>Bacillati</taxon>
        <taxon>Bacillota</taxon>
        <taxon>Bacilli</taxon>
        <taxon>Bacillales</taxon>
        <taxon>Thermoactinomycetaceae</taxon>
        <taxon>Planifilum</taxon>
    </lineage>
</organism>
<sequence>MDDQEFGRTHPARIHCPQCGSRRFSETGQIFALVPMSKTDWGTRLHPDGSIPVLSYQCNQCGHILLYSAKTLKRI</sequence>
<dbReference type="Proteomes" id="UP000198661">
    <property type="component" value="Unassembled WGS sequence"/>
</dbReference>
<dbReference type="AlphaFoldDB" id="A0A1I2KLB1"/>
<dbReference type="EMBL" id="FOOK01000002">
    <property type="protein sequence ID" value="SFF67030.1"/>
    <property type="molecule type" value="Genomic_DNA"/>
</dbReference>
<accession>A0A1I2KLB1</accession>
<dbReference type="STRING" id="201973.SAMN04488025_10284"/>
<proteinExistence type="predicted"/>
<keyword evidence="2" id="KW-1185">Reference proteome</keyword>
<evidence type="ECO:0000313" key="1">
    <source>
        <dbReference type="EMBL" id="SFF67030.1"/>
    </source>
</evidence>
<evidence type="ECO:0000313" key="2">
    <source>
        <dbReference type="Proteomes" id="UP000198661"/>
    </source>
</evidence>